<keyword evidence="6" id="KW-1185">Reference proteome</keyword>
<dbReference type="InterPro" id="IPR036390">
    <property type="entry name" value="WH_DNA-bd_sf"/>
</dbReference>
<accession>A0ABV7IRS3</accession>
<dbReference type="PROSITE" id="PS50995">
    <property type="entry name" value="HTH_MARR_2"/>
    <property type="match status" value="1"/>
</dbReference>
<gene>
    <name evidence="5" type="ORF">ACFOD9_10345</name>
</gene>
<dbReference type="PANTHER" id="PTHR33164:SF64">
    <property type="entry name" value="TRANSCRIPTIONAL REGULATOR SLYA"/>
    <property type="match status" value="1"/>
</dbReference>
<protein>
    <submittedName>
        <fullName evidence="5">MarR family winged helix-turn-helix transcriptional regulator</fullName>
    </submittedName>
</protein>
<evidence type="ECO:0000256" key="1">
    <source>
        <dbReference type="ARBA" id="ARBA00023015"/>
    </source>
</evidence>
<evidence type="ECO:0000256" key="3">
    <source>
        <dbReference type="ARBA" id="ARBA00023163"/>
    </source>
</evidence>
<sequence length="148" mass="16235">MTEDLARLVWDTARLLTRTFESRARGLGVTREQWLALATLARHEGTNQVHFAQIMEMDAIGLCRLVDRLEAAGLVRRERDAADRRARRLYLTQAGWARLDRLRPLAQALGADLGAGIGEADLATARAVLGRMMANIARSGLPDEGAGS</sequence>
<dbReference type="EMBL" id="JBHRTQ010000009">
    <property type="protein sequence ID" value="MFC3174652.1"/>
    <property type="molecule type" value="Genomic_DNA"/>
</dbReference>
<dbReference type="SMART" id="SM00347">
    <property type="entry name" value="HTH_MARR"/>
    <property type="match status" value="1"/>
</dbReference>
<dbReference type="Pfam" id="PF12802">
    <property type="entry name" value="MarR_2"/>
    <property type="match status" value="1"/>
</dbReference>
<evidence type="ECO:0000256" key="2">
    <source>
        <dbReference type="ARBA" id="ARBA00023125"/>
    </source>
</evidence>
<keyword evidence="3" id="KW-0804">Transcription</keyword>
<keyword evidence="1" id="KW-0805">Transcription regulation</keyword>
<feature type="domain" description="HTH marR-type" evidence="4">
    <location>
        <begin position="2"/>
        <end position="134"/>
    </location>
</feature>
<name>A0ABV7IRS3_9SPHN</name>
<dbReference type="RefSeq" id="WP_379510036.1">
    <property type="nucleotide sequence ID" value="NZ_JBHRTQ010000009.1"/>
</dbReference>
<dbReference type="Proteomes" id="UP001595604">
    <property type="component" value="Unassembled WGS sequence"/>
</dbReference>
<dbReference type="SUPFAM" id="SSF46785">
    <property type="entry name" value="Winged helix' DNA-binding domain"/>
    <property type="match status" value="1"/>
</dbReference>
<dbReference type="InterPro" id="IPR000835">
    <property type="entry name" value="HTH_MarR-typ"/>
</dbReference>
<dbReference type="PANTHER" id="PTHR33164">
    <property type="entry name" value="TRANSCRIPTIONAL REGULATOR, MARR FAMILY"/>
    <property type="match status" value="1"/>
</dbReference>
<reference evidence="6" key="1">
    <citation type="journal article" date="2019" name="Int. J. Syst. Evol. Microbiol.">
        <title>The Global Catalogue of Microorganisms (GCM) 10K type strain sequencing project: providing services to taxonomists for standard genome sequencing and annotation.</title>
        <authorList>
            <consortium name="The Broad Institute Genomics Platform"/>
            <consortium name="The Broad Institute Genome Sequencing Center for Infectious Disease"/>
            <person name="Wu L."/>
            <person name="Ma J."/>
        </authorList>
    </citation>
    <scope>NUCLEOTIDE SEQUENCE [LARGE SCALE GENOMIC DNA]</scope>
    <source>
        <strain evidence="6">KCTC 42984</strain>
    </source>
</reference>
<proteinExistence type="predicted"/>
<dbReference type="InterPro" id="IPR039422">
    <property type="entry name" value="MarR/SlyA-like"/>
</dbReference>
<dbReference type="Gene3D" id="1.10.10.10">
    <property type="entry name" value="Winged helix-like DNA-binding domain superfamily/Winged helix DNA-binding domain"/>
    <property type="match status" value="1"/>
</dbReference>
<evidence type="ECO:0000259" key="4">
    <source>
        <dbReference type="PROSITE" id="PS50995"/>
    </source>
</evidence>
<evidence type="ECO:0000313" key="6">
    <source>
        <dbReference type="Proteomes" id="UP001595604"/>
    </source>
</evidence>
<dbReference type="InterPro" id="IPR036388">
    <property type="entry name" value="WH-like_DNA-bd_sf"/>
</dbReference>
<comment type="caution">
    <text evidence="5">The sequence shown here is derived from an EMBL/GenBank/DDBJ whole genome shotgun (WGS) entry which is preliminary data.</text>
</comment>
<organism evidence="5 6">
    <name type="scientific">Novosphingobium bradum</name>
    <dbReference type="NCBI Taxonomy" id="1737444"/>
    <lineage>
        <taxon>Bacteria</taxon>
        <taxon>Pseudomonadati</taxon>
        <taxon>Pseudomonadota</taxon>
        <taxon>Alphaproteobacteria</taxon>
        <taxon>Sphingomonadales</taxon>
        <taxon>Sphingomonadaceae</taxon>
        <taxon>Novosphingobium</taxon>
    </lineage>
</organism>
<dbReference type="PRINTS" id="PR00598">
    <property type="entry name" value="HTHMARR"/>
</dbReference>
<keyword evidence="2" id="KW-0238">DNA-binding</keyword>
<evidence type="ECO:0000313" key="5">
    <source>
        <dbReference type="EMBL" id="MFC3174652.1"/>
    </source>
</evidence>